<organism evidence="2 3">
    <name type="scientific">Piloderma croceum (strain F 1598)</name>
    <dbReference type="NCBI Taxonomy" id="765440"/>
    <lineage>
        <taxon>Eukaryota</taxon>
        <taxon>Fungi</taxon>
        <taxon>Dikarya</taxon>
        <taxon>Basidiomycota</taxon>
        <taxon>Agaricomycotina</taxon>
        <taxon>Agaricomycetes</taxon>
        <taxon>Agaricomycetidae</taxon>
        <taxon>Atheliales</taxon>
        <taxon>Atheliaceae</taxon>
        <taxon>Piloderma</taxon>
    </lineage>
</organism>
<dbReference type="PANTHER" id="PTHR33096">
    <property type="entry name" value="CXC2 DOMAIN-CONTAINING PROTEIN"/>
    <property type="match status" value="1"/>
</dbReference>
<gene>
    <name evidence="2" type="ORF">PILCRDRAFT_8884</name>
</gene>
<protein>
    <recommendedName>
        <fullName evidence="4">CxC1-like cysteine cluster associated with KDZ transposases domain-containing protein</fullName>
    </recommendedName>
</protein>
<evidence type="ECO:0000313" key="3">
    <source>
        <dbReference type="Proteomes" id="UP000054166"/>
    </source>
</evidence>
<reference evidence="3" key="2">
    <citation type="submission" date="2015-01" db="EMBL/GenBank/DDBJ databases">
        <title>Evolutionary Origins and Diversification of the Mycorrhizal Mutualists.</title>
        <authorList>
            <consortium name="DOE Joint Genome Institute"/>
            <consortium name="Mycorrhizal Genomics Consortium"/>
            <person name="Kohler A."/>
            <person name="Kuo A."/>
            <person name="Nagy L.G."/>
            <person name="Floudas D."/>
            <person name="Copeland A."/>
            <person name="Barry K.W."/>
            <person name="Cichocki N."/>
            <person name="Veneault-Fourrey C."/>
            <person name="LaButti K."/>
            <person name="Lindquist E.A."/>
            <person name="Lipzen A."/>
            <person name="Lundell T."/>
            <person name="Morin E."/>
            <person name="Murat C."/>
            <person name="Riley R."/>
            <person name="Ohm R."/>
            <person name="Sun H."/>
            <person name="Tunlid A."/>
            <person name="Henrissat B."/>
            <person name="Grigoriev I.V."/>
            <person name="Hibbett D.S."/>
            <person name="Martin F."/>
        </authorList>
    </citation>
    <scope>NUCLEOTIDE SEQUENCE [LARGE SCALE GENOMIC DNA]</scope>
    <source>
        <strain evidence="3">F 1598</strain>
    </source>
</reference>
<dbReference type="EMBL" id="KN833000">
    <property type="protein sequence ID" value="KIM81191.1"/>
    <property type="molecule type" value="Genomic_DNA"/>
</dbReference>
<dbReference type="Proteomes" id="UP000054166">
    <property type="component" value="Unassembled WGS sequence"/>
</dbReference>
<proteinExistence type="predicted"/>
<feature type="compositionally biased region" description="Acidic residues" evidence="1">
    <location>
        <begin position="90"/>
        <end position="105"/>
    </location>
</feature>
<sequence length="963" mass="109241">MPKAAPGSAFRKDVKNSVGNSFNHFRPGNRWDKPSAATAPGSRIGRGKQTEWQLGVDERSQALLGGLSQTSRQTLDDIQSHEQTTVDGTGDGEPDAWVDADDENTPMDDGITLSAEGGEMNLLREHAGAHRYHRISRSWTHRIKAREAKWDLQLDALAEAYLAWKHDTSPVVTIDSEFTVQFVDIYDYQYERTFNHITAEGSQYWNVTLLRHGCLAPTPDVISSVVSLRTIELFRRLRLRHPQLSVQAFVKVICDLHNLSYSRSLWRGLTDVFDIYLKILRRVQQMADMELGRLSDNYRMLHSCPPCQYKLEDEPLLEIEMIGSIDGNQSLRRADLRAGAHEDPRQFRSSYLLSEDAVNVFQHDIKPRCKKSKVSAPLPPVSEEPEEAGAADGDTEHTTCADRWQAAAADVVKRMWKIYRESGIFLAACRHGFVWIFCDMIKSGELAKYGLAILNELLQLFGKNLGIGYDIACAFMATVRKSSLAAAAAELRLRLCVPAFHGFAHNRPCQLSNHPLYITGFGIEDLETCEKVFAPSNGCAKLSRHATRFHRHQSLDMHFTQWDEDKYAELATFLFNNYQQAQGLLNDMPTAIAALQSGKALEDTVYHEHLDAERLYLASRKKEPESDVIACEYVALLIKYEAAGKLYHTAMAQTVPCKSDDLQLRLHKVKLDAFEQLEQLCTLVVALEKLHDFQERWTPSDKWKAAVAYMEVREYQKALDKLEGLVVQRLFELTKMGLAGTGYKMRVHINKALKTRCKAIQTALKKFNTAACILNRPPLEWKNISTYGSLAEFSLLRECREDIRSLPWAEATNRQAAIYHLKYERALEERERLNLEVRRLATWVRDEEHDFTCNITRVGLLRPHLAAEMGEIRDRRVRINNEHRKCIARIQALPSFSGISSLGTRIGRTNTDMDIDSLNDEAADGTGGGDEELDDDGLDEDDRVADELVNITYFVENLAIDLH</sequence>
<accession>A0A0C3FPT3</accession>
<feature type="region of interest" description="Disordered" evidence="1">
    <location>
        <begin position="910"/>
        <end position="938"/>
    </location>
</feature>
<reference evidence="2 3" key="1">
    <citation type="submission" date="2014-04" db="EMBL/GenBank/DDBJ databases">
        <authorList>
            <consortium name="DOE Joint Genome Institute"/>
            <person name="Kuo A."/>
            <person name="Tarkka M."/>
            <person name="Buscot F."/>
            <person name="Kohler A."/>
            <person name="Nagy L.G."/>
            <person name="Floudas D."/>
            <person name="Copeland A."/>
            <person name="Barry K.W."/>
            <person name="Cichocki N."/>
            <person name="Veneault-Fourrey C."/>
            <person name="LaButti K."/>
            <person name="Lindquist E.A."/>
            <person name="Lipzen A."/>
            <person name="Lundell T."/>
            <person name="Morin E."/>
            <person name="Murat C."/>
            <person name="Sun H."/>
            <person name="Tunlid A."/>
            <person name="Henrissat B."/>
            <person name="Grigoriev I.V."/>
            <person name="Hibbett D.S."/>
            <person name="Martin F."/>
            <person name="Nordberg H.P."/>
            <person name="Cantor M.N."/>
            <person name="Hua S.X."/>
        </authorList>
    </citation>
    <scope>NUCLEOTIDE SEQUENCE [LARGE SCALE GENOMIC DNA]</scope>
    <source>
        <strain evidence="2 3">F 1598</strain>
    </source>
</reference>
<evidence type="ECO:0000256" key="1">
    <source>
        <dbReference type="SAM" id="MobiDB-lite"/>
    </source>
</evidence>
<feature type="region of interest" description="Disordered" evidence="1">
    <location>
        <begin position="1"/>
        <end position="54"/>
    </location>
</feature>
<dbReference type="Pfam" id="PF18758">
    <property type="entry name" value="KDZ"/>
    <property type="match status" value="1"/>
</dbReference>
<feature type="region of interest" description="Disordered" evidence="1">
    <location>
        <begin position="371"/>
        <end position="395"/>
    </location>
</feature>
<dbReference type="HOGENOM" id="CLU_013084_2_0_1"/>
<name>A0A0C3FPT3_PILCF</name>
<dbReference type="InParanoid" id="A0A0C3FPT3"/>
<dbReference type="AlphaFoldDB" id="A0A0C3FPT3"/>
<dbReference type="PANTHER" id="PTHR33096:SF1">
    <property type="entry name" value="CXC1-LIKE CYSTEINE CLUSTER ASSOCIATED WITH KDZ TRANSPOSASES DOMAIN-CONTAINING PROTEIN"/>
    <property type="match status" value="1"/>
</dbReference>
<evidence type="ECO:0008006" key="4">
    <source>
        <dbReference type="Google" id="ProtNLM"/>
    </source>
</evidence>
<dbReference type="OrthoDB" id="3246730at2759"/>
<dbReference type="InterPro" id="IPR040521">
    <property type="entry name" value="KDZ"/>
</dbReference>
<evidence type="ECO:0000313" key="2">
    <source>
        <dbReference type="EMBL" id="KIM81191.1"/>
    </source>
</evidence>
<feature type="compositionally biased region" description="Acidic residues" evidence="1">
    <location>
        <begin position="913"/>
        <end position="938"/>
    </location>
</feature>
<feature type="region of interest" description="Disordered" evidence="1">
    <location>
        <begin position="81"/>
        <end position="105"/>
    </location>
</feature>
<keyword evidence="3" id="KW-1185">Reference proteome</keyword>